<feature type="domain" description="Histidine kinase" evidence="12">
    <location>
        <begin position="250"/>
        <end position="453"/>
    </location>
</feature>
<keyword evidence="5" id="KW-0808">Transferase</keyword>
<evidence type="ECO:0000259" key="13">
    <source>
        <dbReference type="PROSITE" id="PS50885"/>
    </source>
</evidence>
<dbReference type="Proteomes" id="UP001595973">
    <property type="component" value="Unassembled WGS sequence"/>
</dbReference>
<protein>
    <recommendedName>
        <fullName evidence="3">histidine kinase</fullName>
        <ecNumber evidence="3">2.7.13.3</ecNumber>
    </recommendedName>
</protein>
<keyword evidence="14" id="KW-0067">ATP-binding</keyword>
<keyword evidence="10 11" id="KW-0472">Membrane</keyword>
<reference evidence="15" key="1">
    <citation type="journal article" date="2019" name="Int. J. Syst. Evol. Microbiol.">
        <title>The Global Catalogue of Microorganisms (GCM) 10K type strain sequencing project: providing services to taxonomists for standard genome sequencing and annotation.</title>
        <authorList>
            <consortium name="The Broad Institute Genomics Platform"/>
            <consortium name="The Broad Institute Genome Sequencing Center for Infectious Disease"/>
            <person name="Wu L."/>
            <person name="Ma J."/>
        </authorList>
    </citation>
    <scope>NUCLEOTIDE SEQUENCE [LARGE SCALE GENOMIC DNA]</scope>
    <source>
        <strain evidence="15">CGMCC 4.7283</strain>
    </source>
</reference>
<evidence type="ECO:0000313" key="14">
    <source>
        <dbReference type="EMBL" id="MFC4667459.1"/>
    </source>
</evidence>
<dbReference type="InterPro" id="IPR005467">
    <property type="entry name" value="His_kinase_dom"/>
</dbReference>
<dbReference type="SMART" id="SM00387">
    <property type="entry name" value="HATPase_c"/>
    <property type="match status" value="1"/>
</dbReference>
<dbReference type="SUPFAM" id="SSF47384">
    <property type="entry name" value="Homodimeric domain of signal transducing histidine kinase"/>
    <property type="match status" value="1"/>
</dbReference>
<sequence length="453" mass="48497">MSFAAQLVGPAQSLRRRLTINIVLALFVSMLLAAAVLISEFFEHIEESTRDNLFLEAREILGQIDPSAPDLGLDPSALRFRGETGAYRYTVFDASRGVIAGGETSRDIQAQLASMRPGQAMEIDLPGGRVGGAIREQVQGTEIYVMASTLPPGTGGSQLHQLMHEVNEQLWWVLTGFVLILTAAWLSTRGTVASLEELSQQANRIGPQDTDKRLSQQNVPTEIRPMIQAVNSAFDRLEQGLNAQRDFSSNVAHEVRTPLAVLRSSIDRISDAGIQASLAEDLSRLDRIFEQLIDLARADASRGSGFESVHLRSVVMEQAVELGSEAVKAGRRLAINGDTDCIVTGHAGLLGIAVNNLVRNALHYAPKGSEVEIEVVAEPPAIRVLDSGPGVPDALKTRLFERFNRGPSASPNQGSGIGLAIVESVARAHGATASVSDRPGGGSVFAITWAGDT</sequence>
<dbReference type="PANTHER" id="PTHR45436:SF15">
    <property type="entry name" value="SENSOR HISTIDINE KINASE CUSS"/>
    <property type="match status" value="1"/>
</dbReference>
<comment type="caution">
    <text evidence="14">The sequence shown here is derived from an EMBL/GenBank/DDBJ whole genome shotgun (WGS) entry which is preliminary data.</text>
</comment>
<dbReference type="InterPro" id="IPR003594">
    <property type="entry name" value="HATPase_dom"/>
</dbReference>
<evidence type="ECO:0000259" key="12">
    <source>
        <dbReference type="PROSITE" id="PS50109"/>
    </source>
</evidence>
<dbReference type="EMBL" id="JBHSGI010000002">
    <property type="protein sequence ID" value="MFC4667459.1"/>
    <property type="molecule type" value="Genomic_DNA"/>
</dbReference>
<dbReference type="GO" id="GO:0005524">
    <property type="term" value="F:ATP binding"/>
    <property type="evidence" value="ECO:0007669"/>
    <property type="project" value="UniProtKB-KW"/>
</dbReference>
<dbReference type="InterPro" id="IPR036097">
    <property type="entry name" value="HisK_dim/P_sf"/>
</dbReference>
<dbReference type="Pfam" id="PF02518">
    <property type="entry name" value="HATPase_c"/>
    <property type="match status" value="1"/>
</dbReference>
<evidence type="ECO:0000256" key="5">
    <source>
        <dbReference type="ARBA" id="ARBA00022679"/>
    </source>
</evidence>
<dbReference type="EC" id="2.7.13.3" evidence="3"/>
<dbReference type="CDD" id="cd00082">
    <property type="entry name" value="HisKA"/>
    <property type="match status" value="1"/>
</dbReference>
<keyword evidence="9" id="KW-0902">Two-component regulatory system</keyword>
<dbReference type="PROSITE" id="PS50885">
    <property type="entry name" value="HAMP"/>
    <property type="match status" value="1"/>
</dbReference>
<dbReference type="PANTHER" id="PTHR45436">
    <property type="entry name" value="SENSOR HISTIDINE KINASE YKOH"/>
    <property type="match status" value="1"/>
</dbReference>
<keyword evidence="8 11" id="KW-1133">Transmembrane helix</keyword>
<dbReference type="CDD" id="cd00075">
    <property type="entry name" value="HATPase"/>
    <property type="match status" value="1"/>
</dbReference>
<evidence type="ECO:0000313" key="15">
    <source>
        <dbReference type="Proteomes" id="UP001595973"/>
    </source>
</evidence>
<evidence type="ECO:0000256" key="7">
    <source>
        <dbReference type="ARBA" id="ARBA00022777"/>
    </source>
</evidence>
<keyword evidence="4" id="KW-0597">Phosphoprotein</keyword>
<dbReference type="SMART" id="SM00304">
    <property type="entry name" value="HAMP"/>
    <property type="match status" value="1"/>
</dbReference>
<gene>
    <name evidence="14" type="ORF">ACFO5X_02730</name>
</gene>
<evidence type="ECO:0000256" key="1">
    <source>
        <dbReference type="ARBA" id="ARBA00000085"/>
    </source>
</evidence>
<keyword evidence="15" id="KW-1185">Reference proteome</keyword>
<dbReference type="SMART" id="SM00388">
    <property type="entry name" value="HisKA"/>
    <property type="match status" value="1"/>
</dbReference>
<dbReference type="InterPro" id="IPR003660">
    <property type="entry name" value="HAMP_dom"/>
</dbReference>
<dbReference type="Gene3D" id="1.10.287.130">
    <property type="match status" value="1"/>
</dbReference>
<keyword evidence="6 11" id="KW-0812">Transmembrane</keyword>
<evidence type="ECO:0000256" key="8">
    <source>
        <dbReference type="ARBA" id="ARBA00022989"/>
    </source>
</evidence>
<dbReference type="Pfam" id="PF00672">
    <property type="entry name" value="HAMP"/>
    <property type="match status" value="1"/>
</dbReference>
<evidence type="ECO:0000256" key="10">
    <source>
        <dbReference type="ARBA" id="ARBA00023136"/>
    </source>
</evidence>
<evidence type="ECO:0000256" key="4">
    <source>
        <dbReference type="ARBA" id="ARBA00022553"/>
    </source>
</evidence>
<proteinExistence type="predicted"/>
<dbReference type="InterPro" id="IPR036890">
    <property type="entry name" value="HATPase_C_sf"/>
</dbReference>
<evidence type="ECO:0000256" key="6">
    <source>
        <dbReference type="ARBA" id="ARBA00022692"/>
    </source>
</evidence>
<dbReference type="Pfam" id="PF00512">
    <property type="entry name" value="HisKA"/>
    <property type="match status" value="1"/>
</dbReference>
<evidence type="ECO:0000256" key="11">
    <source>
        <dbReference type="SAM" id="Phobius"/>
    </source>
</evidence>
<comment type="subcellular location">
    <subcellularLocation>
        <location evidence="2">Membrane</location>
        <topology evidence="2">Multi-pass membrane protein</topology>
    </subcellularLocation>
</comment>
<keyword evidence="7" id="KW-0418">Kinase</keyword>
<accession>A0ABV9KBM7</accession>
<dbReference type="PROSITE" id="PS50109">
    <property type="entry name" value="HIS_KIN"/>
    <property type="match status" value="1"/>
</dbReference>
<name>A0ABV9KBM7_9RHOB</name>
<feature type="transmembrane region" description="Helical" evidence="11">
    <location>
        <begin position="20"/>
        <end position="42"/>
    </location>
</feature>
<dbReference type="InterPro" id="IPR050428">
    <property type="entry name" value="TCS_sensor_his_kinase"/>
</dbReference>
<organism evidence="14 15">
    <name type="scientific">Seohaeicola nanhaiensis</name>
    <dbReference type="NCBI Taxonomy" id="1387282"/>
    <lineage>
        <taxon>Bacteria</taxon>
        <taxon>Pseudomonadati</taxon>
        <taxon>Pseudomonadota</taxon>
        <taxon>Alphaproteobacteria</taxon>
        <taxon>Rhodobacterales</taxon>
        <taxon>Roseobacteraceae</taxon>
        <taxon>Seohaeicola</taxon>
    </lineage>
</organism>
<dbReference type="Gene3D" id="3.30.565.10">
    <property type="entry name" value="Histidine kinase-like ATPase, C-terminal domain"/>
    <property type="match status" value="1"/>
</dbReference>
<evidence type="ECO:0000256" key="9">
    <source>
        <dbReference type="ARBA" id="ARBA00023012"/>
    </source>
</evidence>
<feature type="domain" description="HAMP" evidence="13">
    <location>
        <begin position="189"/>
        <end position="242"/>
    </location>
</feature>
<dbReference type="InterPro" id="IPR004358">
    <property type="entry name" value="Sig_transdc_His_kin-like_C"/>
</dbReference>
<keyword evidence="14" id="KW-0547">Nucleotide-binding</keyword>
<dbReference type="InterPro" id="IPR003661">
    <property type="entry name" value="HisK_dim/P_dom"/>
</dbReference>
<comment type="catalytic activity">
    <reaction evidence="1">
        <text>ATP + protein L-histidine = ADP + protein N-phospho-L-histidine.</text>
        <dbReference type="EC" id="2.7.13.3"/>
    </reaction>
</comment>
<evidence type="ECO:0000256" key="3">
    <source>
        <dbReference type="ARBA" id="ARBA00012438"/>
    </source>
</evidence>
<dbReference type="PRINTS" id="PR00344">
    <property type="entry name" value="BCTRLSENSOR"/>
</dbReference>
<dbReference type="RefSeq" id="WP_380715648.1">
    <property type="nucleotide sequence ID" value="NZ_JBHSGI010000002.1"/>
</dbReference>
<dbReference type="SUPFAM" id="SSF55874">
    <property type="entry name" value="ATPase domain of HSP90 chaperone/DNA topoisomerase II/histidine kinase"/>
    <property type="match status" value="1"/>
</dbReference>
<evidence type="ECO:0000256" key="2">
    <source>
        <dbReference type="ARBA" id="ARBA00004141"/>
    </source>
</evidence>